<dbReference type="EMBL" id="RYZW01000025">
    <property type="protein sequence ID" value="TDZ62054.1"/>
    <property type="molecule type" value="Genomic_DNA"/>
</dbReference>
<dbReference type="AlphaFoldDB" id="A0A4R8RIX6"/>
<feature type="region of interest" description="Disordered" evidence="1">
    <location>
        <begin position="637"/>
        <end position="665"/>
    </location>
</feature>
<comment type="caution">
    <text evidence="3">The sequence shown here is derived from an EMBL/GenBank/DDBJ whole genome shotgun (WGS) entry which is preliminary data.</text>
</comment>
<gene>
    <name evidence="3" type="ORF">CTRI78_v003826</name>
</gene>
<dbReference type="Gene3D" id="1.20.1280.50">
    <property type="match status" value="1"/>
</dbReference>
<accession>A0A4R8RIX6</accession>
<dbReference type="STRING" id="5466.A0A4R8RIX6"/>
<proteinExistence type="predicted"/>
<evidence type="ECO:0000313" key="3">
    <source>
        <dbReference type="EMBL" id="TDZ62054.1"/>
    </source>
</evidence>
<organism evidence="3 4">
    <name type="scientific">Colletotrichum trifolii</name>
    <dbReference type="NCBI Taxonomy" id="5466"/>
    <lineage>
        <taxon>Eukaryota</taxon>
        <taxon>Fungi</taxon>
        <taxon>Dikarya</taxon>
        <taxon>Ascomycota</taxon>
        <taxon>Pezizomycotina</taxon>
        <taxon>Sordariomycetes</taxon>
        <taxon>Hypocreomycetidae</taxon>
        <taxon>Glomerellales</taxon>
        <taxon>Glomerellaceae</taxon>
        <taxon>Colletotrichum</taxon>
        <taxon>Colletotrichum orbiculare species complex</taxon>
    </lineage>
</organism>
<evidence type="ECO:0000256" key="1">
    <source>
        <dbReference type="SAM" id="MobiDB-lite"/>
    </source>
</evidence>
<keyword evidence="4" id="KW-1185">Reference proteome</keyword>
<dbReference type="InterPro" id="IPR036047">
    <property type="entry name" value="F-box-like_dom_sf"/>
</dbReference>
<reference evidence="3 4" key="1">
    <citation type="submission" date="2018-12" db="EMBL/GenBank/DDBJ databases">
        <title>Genome sequence and assembly of Colletotrichum trifolii.</title>
        <authorList>
            <person name="Gan P."/>
            <person name="Shirasu K."/>
        </authorList>
    </citation>
    <scope>NUCLEOTIDE SEQUENCE [LARGE SCALE GENOMIC DNA]</scope>
    <source>
        <strain evidence="3 4">543-2</strain>
    </source>
</reference>
<dbReference type="Proteomes" id="UP000295703">
    <property type="component" value="Unassembled WGS sequence"/>
</dbReference>
<evidence type="ECO:0000313" key="4">
    <source>
        <dbReference type="Proteomes" id="UP000295703"/>
    </source>
</evidence>
<dbReference type="SMART" id="SM00256">
    <property type="entry name" value="FBOX"/>
    <property type="match status" value="1"/>
</dbReference>
<sequence>MAATPPADALAEHFLRLNKSDGSPDVVGRRAHLDHLLQALSPWELLYLKQRLASKPPRLASMDDLPRELVIMVARYVDYDDAMSCCRVSQGWRKAWTSDLVVKHHLKTKFSNPLAFFPDGISDLWSFLIDIYSTRKRRANGNFISSLSVPIGWDAVRRDESFRMECADVNYDQVQKRKAPAQSRSYAYCSGRVAWQPDAYSVFVDDLRTMERILVSPSDLVLKGEDKFVIRALTESLVVLAHKANRRSMIIYHLAKGELRRVTLPNYLEAIFAHKESIAVLCSNWALTAEPYLWTWSDGLRKIPLPDVSGLPDDNETTRHNLYGDRRCGVVFHPLNSEIIYFVALSPRQDDVDDGPPVLDAGVGSVRAFKFENLKHTRTHRFERPGGLPRSGIVPQYRPMNSFGLYNLFMYYSEKYPDEYGVRTEPYTIQLNFNPLTEEFSYGWQTHAVRGCPRPRREYVSNMYPEAYQGVIWNGDIYYIHPGDLVGNAEGSKEWRCKSQHHDIVCVADGDTTLMMDTDASLFSESSYPKGSTRHEEFTGLGVDDDFVVAISKAGYVAWNYTRSDTGNPPWLPNNARSSEWPRVDLDGDCALEGCDGRGTPGQCISCRAVKAALNGSLSRASGKRGKSSYLDWRATSGSDYEDIDDDSDSDDVAPDWETDSAGSR</sequence>
<dbReference type="SUPFAM" id="SSF81383">
    <property type="entry name" value="F-box domain"/>
    <property type="match status" value="1"/>
</dbReference>
<feature type="compositionally biased region" description="Acidic residues" evidence="1">
    <location>
        <begin position="640"/>
        <end position="659"/>
    </location>
</feature>
<dbReference type="InterPro" id="IPR001810">
    <property type="entry name" value="F-box_dom"/>
</dbReference>
<feature type="domain" description="F-box" evidence="2">
    <location>
        <begin position="65"/>
        <end position="105"/>
    </location>
</feature>
<name>A0A4R8RIX6_COLTR</name>
<protein>
    <recommendedName>
        <fullName evidence="2">F-box domain-containing protein</fullName>
    </recommendedName>
</protein>
<evidence type="ECO:0000259" key="2">
    <source>
        <dbReference type="SMART" id="SM00256"/>
    </source>
</evidence>
<dbReference type="Pfam" id="PF00646">
    <property type="entry name" value="F-box"/>
    <property type="match status" value="1"/>
</dbReference>